<keyword evidence="2" id="KW-1185">Reference proteome</keyword>
<protein>
    <submittedName>
        <fullName evidence="1">Uncharacterized protein</fullName>
    </submittedName>
</protein>
<sequence>LTINNKWQHVMRRARKGQLIPRRNPRSNRVVKLVIVPLTAQNDGSLKYIKVRKLREFLSKYKLWADFTGCSNRPYAYRLRLKQSDIFGTKLCILFFLHQNSHLAHSDDLINRRKIGLYRIPNKNVWSLEKFSNFRSQAPKSLNETNRYPTFQCAKFKTRTEENQEKAVVKMADTKLDLDRVCQEQNPEFTMASQNVIKLYHKFCLGLYSCRILQISHVQVWPMSDC</sequence>
<feature type="non-terminal residue" evidence="1">
    <location>
        <position position="1"/>
    </location>
</feature>
<dbReference type="AlphaFoldDB" id="A0AAD8AHT0"/>
<proteinExistence type="predicted"/>
<dbReference type="EMBL" id="JASPKZ010000815">
    <property type="protein sequence ID" value="KAJ9599345.1"/>
    <property type="molecule type" value="Genomic_DNA"/>
</dbReference>
<gene>
    <name evidence="1" type="ORF">L9F63_010166</name>
</gene>
<feature type="non-terminal residue" evidence="1">
    <location>
        <position position="226"/>
    </location>
</feature>
<evidence type="ECO:0000313" key="1">
    <source>
        <dbReference type="EMBL" id="KAJ9599345.1"/>
    </source>
</evidence>
<name>A0AAD8AHT0_DIPPU</name>
<dbReference type="Proteomes" id="UP001233999">
    <property type="component" value="Unassembled WGS sequence"/>
</dbReference>
<comment type="caution">
    <text evidence="1">The sequence shown here is derived from an EMBL/GenBank/DDBJ whole genome shotgun (WGS) entry which is preliminary data.</text>
</comment>
<evidence type="ECO:0000313" key="2">
    <source>
        <dbReference type="Proteomes" id="UP001233999"/>
    </source>
</evidence>
<accession>A0AAD8AHT0</accession>
<reference evidence="1" key="2">
    <citation type="submission" date="2023-05" db="EMBL/GenBank/DDBJ databases">
        <authorList>
            <person name="Fouks B."/>
        </authorList>
    </citation>
    <scope>NUCLEOTIDE SEQUENCE</scope>
    <source>
        <strain evidence="1">Stay&amp;Tobe</strain>
        <tissue evidence="1">Testes</tissue>
    </source>
</reference>
<organism evidence="1 2">
    <name type="scientific">Diploptera punctata</name>
    <name type="common">Pacific beetle cockroach</name>
    <dbReference type="NCBI Taxonomy" id="6984"/>
    <lineage>
        <taxon>Eukaryota</taxon>
        <taxon>Metazoa</taxon>
        <taxon>Ecdysozoa</taxon>
        <taxon>Arthropoda</taxon>
        <taxon>Hexapoda</taxon>
        <taxon>Insecta</taxon>
        <taxon>Pterygota</taxon>
        <taxon>Neoptera</taxon>
        <taxon>Polyneoptera</taxon>
        <taxon>Dictyoptera</taxon>
        <taxon>Blattodea</taxon>
        <taxon>Blaberoidea</taxon>
        <taxon>Blaberidae</taxon>
        <taxon>Diplopterinae</taxon>
        <taxon>Diploptera</taxon>
    </lineage>
</organism>
<reference evidence="1" key="1">
    <citation type="journal article" date="2023" name="IScience">
        <title>Live-bearing cockroach genome reveals convergent evolutionary mechanisms linked to viviparity in insects and beyond.</title>
        <authorList>
            <person name="Fouks B."/>
            <person name="Harrison M.C."/>
            <person name="Mikhailova A.A."/>
            <person name="Marchal E."/>
            <person name="English S."/>
            <person name="Carruthers M."/>
            <person name="Jennings E.C."/>
            <person name="Chiamaka E.L."/>
            <person name="Frigard R.A."/>
            <person name="Pippel M."/>
            <person name="Attardo G.M."/>
            <person name="Benoit J.B."/>
            <person name="Bornberg-Bauer E."/>
            <person name="Tobe S.S."/>
        </authorList>
    </citation>
    <scope>NUCLEOTIDE SEQUENCE</scope>
    <source>
        <strain evidence="1">Stay&amp;Tobe</strain>
    </source>
</reference>